<sequence>MLSLLNLAEFLLATPLLLCLLYTLYLLYVHQIYSHIPGPPVESFFLGNLPTIRGTYKKGVYSHILFLDWARKYGPVYKIFVLHKCMVFLSNPSVIKEVLTRSRYRKASMTYSRLYSVCGERFLGHGLVTMMNHKLWKRRRAIINPAFHKNCDYVDCGCWNFGHFASTGMPQSTHLEMRASVRLLSKMMDQFNEMADKWLNQLEPLADGGNYFDMAEYFGRVTLDVIGKVAFGANFHALDDVESPFRKALWHILEGYSAQLRDPLLQLRFSKRQFVQKVQRAVDIVRSEGQRIFTNHDKEKEDHHDNILHHIIKYTDILPNLSEADLLDEFCMMLIAGQETTSNMLGFLFKELGNNDGVLERMLEEMNQVLGERDNVTFDDINRLEYLGQVIKETLRLYPPAMGTARESVDRTVLHGYHIPSGTQLVVSFYIVHHMPEYFPDPDTFRPERFDPDATRKLYTFMPFSLGQRSCVGRHFAMIEAKVLLCKFFKKFTFELEPNQLEGIQETTTLRPKGGVRMRLSQTS</sequence>
<accession>A0AAD9JW27</accession>
<comment type="caution">
    <text evidence="5">The sequence shown here is derived from an EMBL/GenBank/DDBJ whole genome shotgun (WGS) entry which is preliminary data.</text>
</comment>
<reference evidence="5" key="1">
    <citation type="journal article" date="2023" name="Mol. Biol. Evol.">
        <title>Third-Generation Sequencing Reveals the Adaptive Role of the Epigenome in Three Deep-Sea Polychaetes.</title>
        <authorList>
            <person name="Perez M."/>
            <person name="Aroh O."/>
            <person name="Sun Y."/>
            <person name="Lan Y."/>
            <person name="Juniper S.K."/>
            <person name="Young C.R."/>
            <person name="Angers B."/>
            <person name="Qian P.Y."/>
        </authorList>
    </citation>
    <scope>NUCLEOTIDE SEQUENCE</scope>
    <source>
        <strain evidence="5">P08H-3</strain>
    </source>
</reference>
<dbReference type="PANTHER" id="PTHR24293:SF0">
    <property type="entry name" value="CYP46A1 PROTEIN-RELATED"/>
    <property type="match status" value="1"/>
</dbReference>
<dbReference type="PRINTS" id="PR00385">
    <property type="entry name" value="P450"/>
</dbReference>
<keyword evidence="4" id="KW-0472">Membrane</keyword>
<feature type="binding site" description="axial binding residue" evidence="2">
    <location>
        <position position="471"/>
    </location>
    <ligand>
        <name>heme</name>
        <dbReference type="ChEBI" id="CHEBI:30413"/>
    </ligand>
    <ligandPart>
        <name>Fe</name>
        <dbReference type="ChEBI" id="CHEBI:18248"/>
    </ligandPart>
</feature>
<dbReference type="GO" id="GO:0005506">
    <property type="term" value="F:iron ion binding"/>
    <property type="evidence" value="ECO:0007669"/>
    <property type="project" value="InterPro"/>
</dbReference>
<dbReference type="Pfam" id="PF00067">
    <property type="entry name" value="p450"/>
    <property type="match status" value="2"/>
</dbReference>
<dbReference type="SUPFAM" id="SSF48264">
    <property type="entry name" value="Cytochrome P450"/>
    <property type="match status" value="1"/>
</dbReference>
<keyword evidence="6" id="KW-1185">Reference proteome</keyword>
<organism evidence="5 6">
    <name type="scientific">Paralvinella palmiformis</name>
    <dbReference type="NCBI Taxonomy" id="53620"/>
    <lineage>
        <taxon>Eukaryota</taxon>
        <taxon>Metazoa</taxon>
        <taxon>Spiralia</taxon>
        <taxon>Lophotrochozoa</taxon>
        <taxon>Annelida</taxon>
        <taxon>Polychaeta</taxon>
        <taxon>Sedentaria</taxon>
        <taxon>Canalipalpata</taxon>
        <taxon>Terebellida</taxon>
        <taxon>Terebelliformia</taxon>
        <taxon>Alvinellidae</taxon>
        <taxon>Paralvinella</taxon>
    </lineage>
</organism>
<comment type="similarity">
    <text evidence="1 3">Belongs to the cytochrome P450 family.</text>
</comment>
<evidence type="ECO:0000256" key="3">
    <source>
        <dbReference type="RuleBase" id="RU000461"/>
    </source>
</evidence>
<feature type="transmembrane region" description="Helical" evidence="4">
    <location>
        <begin position="7"/>
        <end position="28"/>
    </location>
</feature>
<dbReference type="InterPro" id="IPR002401">
    <property type="entry name" value="Cyt_P450_E_grp-I"/>
</dbReference>
<dbReference type="InterPro" id="IPR017972">
    <property type="entry name" value="Cyt_P450_CS"/>
</dbReference>
<keyword evidence="2 3" id="KW-0349">Heme</keyword>
<evidence type="ECO:0000313" key="6">
    <source>
        <dbReference type="Proteomes" id="UP001208570"/>
    </source>
</evidence>
<name>A0AAD9JW27_9ANNE</name>
<dbReference type="GO" id="GO:0020037">
    <property type="term" value="F:heme binding"/>
    <property type="evidence" value="ECO:0007669"/>
    <property type="project" value="InterPro"/>
</dbReference>
<keyword evidence="3" id="KW-0560">Oxidoreductase</keyword>
<dbReference type="AlphaFoldDB" id="A0AAD9JW27"/>
<keyword evidence="2 3" id="KW-0479">Metal-binding</keyword>
<gene>
    <name evidence="5" type="ORF">LSH36_154g05037</name>
</gene>
<dbReference type="PRINTS" id="PR00463">
    <property type="entry name" value="EP450I"/>
</dbReference>
<dbReference type="GO" id="GO:0006707">
    <property type="term" value="P:cholesterol catabolic process"/>
    <property type="evidence" value="ECO:0007669"/>
    <property type="project" value="InterPro"/>
</dbReference>
<evidence type="ECO:0000256" key="1">
    <source>
        <dbReference type="ARBA" id="ARBA00010617"/>
    </source>
</evidence>
<dbReference type="PROSITE" id="PS00086">
    <property type="entry name" value="CYTOCHROME_P450"/>
    <property type="match status" value="1"/>
</dbReference>
<dbReference type="PANTHER" id="PTHR24293">
    <property type="entry name" value="CYTOCHROME P450 FAMILY 46 SUBFAMILY A"/>
    <property type="match status" value="1"/>
</dbReference>
<comment type="cofactor">
    <cofactor evidence="2">
        <name>heme</name>
        <dbReference type="ChEBI" id="CHEBI:30413"/>
    </cofactor>
</comment>
<protein>
    <recommendedName>
        <fullName evidence="7">Cytochrome P450</fullName>
    </recommendedName>
</protein>
<dbReference type="InterPro" id="IPR001128">
    <property type="entry name" value="Cyt_P450"/>
</dbReference>
<dbReference type="EMBL" id="JAODUP010000154">
    <property type="protein sequence ID" value="KAK2159360.1"/>
    <property type="molecule type" value="Genomic_DNA"/>
</dbReference>
<keyword evidence="2 3" id="KW-0408">Iron</keyword>
<keyword evidence="3" id="KW-0503">Monooxygenase</keyword>
<proteinExistence type="inferred from homology"/>
<dbReference type="Gene3D" id="1.10.630.10">
    <property type="entry name" value="Cytochrome P450"/>
    <property type="match status" value="1"/>
</dbReference>
<dbReference type="GO" id="GO:0033781">
    <property type="term" value="F:cholesterol 24-hydroxylase activity"/>
    <property type="evidence" value="ECO:0007669"/>
    <property type="project" value="InterPro"/>
</dbReference>
<dbReference type="InterPro" id="IPR036396">
    <property type="entry name" value="Cyt_P450_sf"/>
</dbReference>
<dbReference type="InterPro" id="IPR039983">
    <property type="entry name" value="CYP46A1"/>
</dbReference>
<evidence type="ECO:0000256" key="4">
    <source>
        <dbReference type="SAM" id="Phobius"/>
    </source>
</evidence>
<keyword evidence="4" id="KW-0812">Transmembrane</keyword>
<evidence type="ECO:0000256" key="2">
    <source>
        <dbReference type="PIRSR" id="PIRSR602401-1"/>
    </source>
</evidence>
<evidence type="ECO:0008006" key="7">
    <source>
        <dbReference type="Google" id="ProtNLM"/>
    </source>
</evidence>
<keyword evidence="4" id="KW-1133">Transmembrane helix</keyword>
<evidence type="ECO:0000313" key="5">
    <source>
        <dbReference type="EMBL" id="KAK2159360.1"/>
    </source>
</evidence>
<dbReference type="Proteomes" id="UP001208570">
    <property type="component" value="Unassembled WGS sequence"/>
</dbReference>